<sequence>MSSREKNMMGGWGATAFVVNGIIGSGIFITPTSILNNVQSVGASLIVWLLAGIISVIGAFCYVELGTSIRKSGGDFAYLCHMRWSTVAFTFMSAANLFITPCTLAIKMETFANYLQRGLEAHFCEPFDQYLFSKMTSFSLLLHSADYLFPQFPLTLNQTVTIGHQKA</sequence>
<organism evidence="6 7">
    <name type="scientific">Globodera rostochiensis</name>
    <name type="common">Golden nematode worm</name>
    <name type="synonym">Heterodera rostochiensis</name>
    <dbReference type="NCBI Taxonomy" id="31243"/>
    <lineage>
        <taxon>Eukaryota</taxon>
        <taxon>Metazoa</taxon>
        <taxon>Ecdysozoa</taxon>
        <taxon>Nematoda</taxon>
        <taxon>Chromadorea</taxon>
        <taxon>Rhabditida</taxon>
        <taxon>Tylenchina</taxon>
        <taxon>Tylenchomorpha</taxon>
        <taxon>Tylenchoidea</taxon>
        <taxon>Heteroderidae</taxon>
        <taxon>Heteroderinae</taxon>
        <taxon>Globodera</taxon>
    </lineage>
</organism>
<dbReference type="PANTHER" id="PTHR11785">
    <property type="entry name" value="AMINO ACID TRANSPORTER"/>
    <property type="match status" value="1"/>
</dbReference>
<dbReference type="InterPro" id="IPR050598">
    <property type="entry name" value="AminoAcid_Transporter"/>
</dbReference>
<feature type="transmembrane region" description="Helical" evidence="5">
    <location>
        <begin position="12"/>
        <end position="35"/>
    </location>
</feature>
<dbReference type="Pfam" id="PF13520">
    <property type="entry name" value="AA_permease_2"/>
    <property type="match status" value="1"/>
</dbReference>
<dbReference type="WBParaSite" id="Gr19_v10_g7310.t1">
    <property type="protein sequence ID" value="Gr19_v10_g7310.t1"/>
    <property type="gene ID" value="Gr19_v10_g7310"/>
</dbReference>
<keyword evidence="3 5" id="KW-1133">Transmembrane helix</keyword>
<evidence type="ECO:0000256" key="3">
    <source>
        <dbReference type="ARBA" id="ARBA00022989"/>
    </source>
</evidence>
<evidence type="ECO:0000256" key="1">
    <source>
        <dbReference type="ARBA" id="ARBA00004141"/>
    </source>
</evidence>
<dbReference type="GO" id="GO:0015179">
    <property type="term" value="F:L-amino acid transmembrane transporter activity"/>
    <property type="evidence" value="ECO:0007669"/>
    <property type="project" value="TreeGrafter"/>
</dbReference>
<dbReference type="Gene3D" id="1.20.1740.10">
    <property type="entry name" value="Amino acid/polyamine transporter I"/>
    <property type="match status" value="1"/>
</dbReference>
<dbReference type="PANTHER" id="PTHR11785:SF523">
    <property type="entry name" value="AMINO ACID TRANSPORTER PROTEIN 6"/>
    <property type="match status" value="1"/>
</dbReference>
<accession>A0A914I7D6</accession>
<keyword evidence="6" id="KW-1185">Reference proteome</keyword>
<evidence type="ECO:0000256" key="5">
    <source>
        <dbReference type="SAM" id="Phobius"/>
    </source>
</evidence>
<keyword evidence="2 5" id="KW-0812">Transmembrane</keyword>
<feature type="transmembrane region" description="Helical" evidence="5">
    <location>
        <begin position="84"/>
        <end position="106"/>
    </location>
</feature>
<evidence type="ECO:0000313" key="7">
    <source>
        <dbReference type="WBParaSite" id="Gr19_v10_g7310.t1"/>
    </source>
</evidence>
<proteinExistence type="predicted"/>
<evidence type="ECO:0000256" key="2">
    <source>
        <dbReference type="ARBA" id="ARBA00022692"/>
    </source>
</evidence>
<protein>
    <submittedName>
        <fullName evidence="7">Amino acid transporter</fullName>
    </submittedName>
</protein>
<evidence type="ECO:0000256" key="4">
    <source>
        <dbReference type="ARBA" id="ARBA00023136"/>
    </source>
</evidence>
<feature type="transmembrane region" description="Helical" evidence="5">
    <location>
        <begin position="41"/>
        <end position="63"/>
    </location>
</feature>
<dbReference type="AlphaFoldDB" id="A0A914I7D6"/>
<name>A0A914I7D6_GLORO</name>
<dbReference type="InterPro" id="IPR002293">
    <property type="entry name" value="AA/rel_permease1"/>
</dbReference>
<reference evidence="7" key="1">
    <citation type="submission" date="2022-11" db="UniProtKB">
        <authorList>
            <consortium name="WormBaseParasite"/>
        </authorList>
    </citation>
    <scope>IDENTIFICATION</scope>
</reference>
<dbReference type="GO" id="GO:0016020">
    <property type="term" value="C:membrane"/>
    <property type="evidence" value="ECO:0007669"/>
    <property type="project" value="UniProtKB-SubCell"/>
</dbReference>
<evidence type="ECO:0000313" key="6">
    <source>
        <dbReference type="Proteomes" id="UP000887572"/>
    </source>
</evidence>
<dbReference type="Proteomes" id="UP000887572">
    <property type="component" value="Unplaced"/>
</dbReference>
<comment type="subcellular location">
    <subcellularLocation>
        <location evidence="1">Membrane</location>
        <topology evidence="1">Multi-pass membrane protein</topology>
    </subcellularLocation>
</comment>
<keyword evidence="4 5" id="KW-0472">Membrane</keyword>